<dbReference type="InterPro" id="IPR036909">
    <property type="entry name" value="Cyt_c-like_dom_sf"/>
</dbReference>
<keyword evidence="12" id="KW-0575">Peroxidase</keyword>
<feature type="binding site" description="axial binding residue" evidence="9">
    <location>
        <position position="84"/>
    </location>
    <ligand>
        <name>heme c</name>
        <dbReference type="ChEBI" id="CHEBI:61717"/>
        <label>1</label>
    </ligand>
    <ligandPart>
        <name>Fe</name>
        <dbReference type="ChEBI" id="CHEBI:18248"/>
    </ligandPart>
</feature>
<dbReference type="PROSITE" id="PS51007">
    <property type="entry name" value="CYTC"/>
    <property type="match status" value="1"/>
</dbReference>
<reference evidence="12 13" key="1">
    <citation type="submission" date="2018-12" db="EMBL/GenBank/DDBJ databases">
        <authorList>
            <person name="Feng G."/>
            <person name="Zhu H."/>
        </authorList>
    </citation>
    <scope>NUCLEOTIDE SEQUENCE [LARGE SCALE GENOMIC DNA]</scope>
    <source>
        <strain evidence="12 13">KCTC 12533</strain>
    </source>
</reference>
<gene>
    <name evidence="12" type="ORF">EI291_17040</name>
</gene>
<keyword evidence="4 10" id="KW-0732">Signal</keyword>
<dbReference type="EMBL" id="RWIT01000011">
    <property type="protein sequence ID" value="RSK47025.1"/>
    <property type="molecule type" value="Genomic_DNA"/>
</dbReference>
<dbReference type="GO" id="GO:0020037">
    <property type="term" value="F:heme binding"/>
    <property type="evidence" value="ECO:0007669"/>
    <property type="project" value="InterPro"/>
</dbReference>
<keyword evidence="3 9" id="KW-0479">Metal-binding</keyword>
<evidence type="ECO:0000256" key="2">
    <source>
        <dbReference type="ARBA" id="ARBA00022617"/>
    </source>
</evidence>
<dbReference type="InterPro" id="IPR009056">
    <property type="entry name" value="Cyt_c-like_dom"/>
</dbReference>
<feature type="binding site" description="covalent" evidence="8">
    <location>
        <position position="225"/>
    </location>
    <ligand>
        <name>heme c</name>
        <dbReference type="ChEBI" id="CHEBI:61717"/>
        <label>2</label>
    </ligand>
</feature>
<dbReference type="GO" id="GO:0009055">
    <property type="term" value="F:electron transfer activity"/>
    <property type="evidence" value="ECO:0007669"/>
    <property type="project" value="InterPro"/>
</dbReference>
<feature type="binding site" description="axial binding residue" evidence="9">
    <location>
        <position position="229"/>
    </location>
    <ligand>
        <name>heme c</name>
        <dbReference type="ChEBI" id="CHEBI:61717"/>
        <label>2</label>
    </ligand>
    <ligandPart>
        <name>Fe</name>
        <dbReference type="ChEBI" id="CHEBI:18248"/>
    </ligandPart>
</feature>
<dbReference type="RefSeq" id="WP_125422730.1">
    <property type="nucleotide sequence ID" value="NZ_RWIT01000011.1"/>
</dbReference>
<protein>
    <submittedName>
        <fullName evidence="12">Cytochrome-c peroxidase</fullName>
    </submittedName>
</protein>
<name>A0A3R9NZQ0_9BACT</name>
<accession>A0A3R9NZQ0</accession>
<evidence type="ECO:0000256" key="6">
    <source>
        <dbReference type="ARBA" id="ARBA00023002"/>
    </source>
</evidence>
<dbReference type="GO" id="GO:0046872">
    <property type="term" value="F:metal ion binding"/>
    <property type="evidence" value="ECO:0007669"/>
    <property type="project" value="UniProtKB-KW"/>
</dbReference>
<dbReference type="OrthoDB" id="9805202at2"/>
<dbReference type="GO" id="GO:0004130">
    <property type="term" value="F:cytochrome-c peroxidase activity"/>
    <property type="evidence" value="ECO:0007669"/>
    <property type="project" value="TreeGrafter"/>
</dbReference>
<dbReference type="PIRSF" id="PIRSF000294">
    <property type="entry name" value="Cytochrome-c_peroxidase"/>
    <property type="match status" value="1"/>
</dbReference>
<keyword evidence="5" id="KW-0574">Periplasm</keyword>
<feature type="binding site" description="covalent" evidence="8">
    <location>
        <position position="228"/>
    </location>
    <ligand>
        <name>heme c</name>
        <dbReference type="ChEBI" id="CHEBI:61717"/>
        <label>2</label>
    </ligand>
</feature>
<dbReference type="Proteomes" id="UP000273500">
    <property type="component" value="Unassembled WGS sequence"/>
</dbReference>
<dbReference type="Gene3D" id="1.10.760.10">
    <property type="entry name" value="Cytochrome c-like domain"/>
    <property type="match status" value="2"/>
</dbReference>
<feature type="domain" description="Cytochrome c" evidence="11">
    <location>
        <begin position="212"/>
        <end position="338"/>
    </location>
</feature>
<keyword evidence="7 9" id="KW-0408">Iron</keyword>
<comment type="caution">
    <text evidence="12">The sequence shown here is derived from an EMBL/GenBank/DDBJ whole genome shotgun (WGS) entry which is preliminary data.</text>
</comment>
<sequence>MLRAVVVRLALVGLAGLGLVACASEAEVAPAWDVPGTTVPGNFPAPVYATSQNPPTREAFELGRTLFYDPRLSRTGDISCGSCHQQFVAFAHQDHRVSHGVDNLLGTRNAPALQNLRWRSEFLWDGGAKNLETMPLAPITNPVEMDESLENILRKLNADARYPQQFARVYGPGPITSQQFLKALVQFTAALTSSNSRYDKYARHETGGELSATELRGLTVLRQKCGSCHAGELFTDETYRNNGLDRTFAADSGRAHITGRPQDVGRFKVPSLRNVALTPPYMHDGRFRTLREVLDHYSGGMVESGTLDQQFRRTGTSPGISLTDDEKTDLLAFLQTLTDTEFIQDQRLAEHR</sequence>
<dbReference type="InterPro" id="IPR051395">
    <property type="entry name" value="Cytochrome_c_Peroxidase/MauG"/>
</dbReference>
<organism evidence="12 13">
    <name type="scientific">Hymenobacter rigui</name>
    <dbReference type="NCBI Taxonomy" id="334424"/>
    <lineage>
        <taxon>Bacteria</taxon>
        <taxon>Pseudomonadati</taxon>
        <taxon>Bacteroidota</taxon>
        <taxon>Cytophagia</taxon>
        <taxon>Cytophagales</taxon>
        <taxon>Hymenobacteraceae</taxon>
        <taxon>Hymenobacter</taxon>
    </lineage>
</organism>
<dbReference type="GO" id="GO:0042597">
    <property type="term" value="C:periplasmic space"/>
    <property type="evidence" value="ECO:0007669"/>
    <property type="project" value="UniProtKB-SubCell"/>
</dbReference>
<evidence type="ECO:0000313" key="13">
    <source>
        <dbReference type="Proteomes" id="UP000273500"/>
    </source>
</evidence>
<keyword evidence="13" id="KW-1185">Reference proteome</keyword>
<comment type="subcellular location">
    <subcellularLocation>
        <location evidence="1">Periplasm</location>
    </subcellularLocation>
</comment>
<evidence type="ECO:0000256" key="7">
    <source>
        <dbReference type="ARBA" id="ARBA00023004"/>
    </source>
</evidence>
<evidence type="ECO:0000256" key="5">
    <source>
        <dbReference type="ARBA" id="ARBA00022764"/>
    </source>
</evidence>
<feature type="chain" id="PRO_5018715456" evidence="10">
    <location>
        <begin position="24"/>
        <end position="352"/>
    </location>
</feature>
<dbReference type="PROSITE" id="PS51257">
    <property type="entry name" value="PROKAR_LIPOPROTEIN"/>
    <property type="match status" value="1"/>
</dbReference>
<evidence type="ECO:0000256" key="4">
    <source>
        <dbReference type="ARBA" id="ARBA00022729"/>
    </source>
</evidence>
<evidence type="ECO:0000256" key="1">
    <source>
        <dbReference type="ARBA" id="ARBA00004418"/>
    </source>
</evidence>
<evidence type="ECO:0000313" key="12">
    <source>
        <dbReference type="EMBL" id="RSK47025.1"/>
    </source>
</evidence>
<dbReference type="InterPro" id="IPR004852">
    <property type="entry name" value="Di-haem_cyt_c_peroxidsae"/>
</dbReference>
<proteinExistence type="predicted"/>
<keyword evidence="2 8" id="KW-0349">Heme</keyword>
<dbReference type="PANTHER" id="PTHR30600">
    <property type="entry name" value="CYTOCHROME C PEROXIDASE-RELATED"/>
    <property type="match status" value="1"/>
</dbReference>
<dbReference type="Pfam" id="PF03150">
    <property type="entry name" value="CCP_MauG"/>
    <property type="match status" value="1"/>
</dbReference>
<feature type="binding site" description="covalent" evidence="8">
    <location>
        <position position="80"/>
    </location>
    <ligand>
        <name>heme c</name>
        <dbReference type="ChEBI" id="CHEBI:61717"/>
        <label>1</label>
    </ligand>
</feature>
<evidence type="ECO:0000256" key="9">
    <source>
        <dbReference type="PIRSR" id="PIRSR000294-2"/>
    </source>
</evidence>
<evidence type="ECO:0000259" key="11">
    <source>
        <dbReference type="PROSITE" id="PS51007"/>
    </source>
</evidence>
<keyword evidence="6" id="KW-0560">Oxidoreductase</keyword>
<evidence type="ECO:0000256" key="10">
    <source>
        <dbReference type="SAM" id="SignalP"/>
    </source>
</evidence>
<evidence type="ECO:0000256" key="3">
    <source>
        <dbReference type="ARBA" id="ARBA00022723"/>
    </source>
</evidence>
<feature type="signal peptide" evidence="10">
    <location>
        <begin position="1"/>
        <end position="23"/>
    </location>
</feature>
<feature type="binding site" description="covalent" evidence="8">
    <location>
        <position position="83"/>
    </location>
    <ligand>
        <name>heme c</name>
        <dbReference type="ChEBI" id="CHEBI:61717"/>
        <label>1</label>
    </ligand>
</feature>
<evidence type="ECO:0000256" key="8">
    <source>
        <dbReference type="PIRSR" id="PIRSR000294-1"/>
    </source>
</evidence>
<comment type="PTM">
    <text evidence="8">Binds 2 heme groups per subunit.</text>
</comment>
<comment type="cofactor">
    <cofactor evidence="8">
        <name>heme</name>
        <dbReference type="ChEBI" id="CHEBI:30413"/>
    </cofactor>
    <text evidence="8">Binds 2 heme groups.</text>
</comment>
<dbReference type="InterPro" id="IPR026259">
    <property type="entry name" value="MauG/Cytc_peroxidase"/>
</dbReference>
<dbReference type="SUPFAM" id="SSF46626">
    <property type="entry name" value="Cytochrome c"/>
    <property type="match status" value="2"/>
</dbReference>
<dbReference type="AlphaFoldDB" id="A0A3R9NZQ0"/>